<dbReference type="EMBL" id="BMLS01000008">
    <property type="protein sequence ID" value="GGO74382.1"/>
    <property type="molecule type" value="Genomic_DNA"/>
</dbReference>
<name>A0A917Z4R1_9ALTE</name>
<keyword evidence="1" id="KW-0472">Membrane</keyword>
<protein>
    <submittedName>
        <fullName evidence="3">Protein-glutamine gamma-glutamyltransferase</fullName>
    </submittedName>
</protein>
<feature type="transmembrane region" description="Helical" evidence="1">
    <location>
        <begin position="163"/>
        <end position="181"/>
    </location>
</feature>
<dbReference type="SMART" id="SM00460">
    <property type="entry name" value="TGc"/>
    <property type="match status" value="1"/>
</dbReference>
<dbReference type="Pfam" id="PF01841">
    <property type="entry name" value="Transglut_core"/>
    <property type="match status" value="1"/>
</dbReference>
<comment type="caution">
    <text evidence="3">The sequence shown here is derived from an EMBL/GenBank/DDBJ whole genome shotgun (WGS) entry which is preliminary data.</text>
</comment>
<dbReference type="InterPro" id="IPR038765">
    <property type="entry name" value="Papain-like_cys_pep_sf"/>
</dbReference>
<feature type="transmembrane region" description="Helical" evidence="1">
    <location>
        <begin position="108"/>
        <end position="125"/>
    </location>
</feature>
<dbReference type="Gene3D" id="3.10.620.30">
    <property type="match status" value="1"/>
</dbReference>
<feature type="transmembrane region" description="Helical" evidence="1">
    <location>
        <begin position="131"/>
        <end position="151"/>
    </location>
</feature>
<dbReference type="Pfam" id="PF13559">
    <property type="entry name" value="DUF4129"/>
    <property type="match status" value="1"/>
</dbReference>
<dbReference type="InterPro" id="IPR021878">
    <property type="entry name" value="TgpA_N"/>
</dbReference>
<evidence type="ECO:0000259" key="2">
    <source>
        <dbReference type="SMART" id="SM00460"/>
    </source>
</evidence>
<dbReference type="AlphaFoldDB" id="A0A917Z4R1"/>
<dbReference type="InterPro" id="IPR052901">
    <property type="entry name" value="Bact_TGase-like"/>
</dbReference>
<keyword evidence="1" id="KW-1133">Transmembrane helix</keyword>
<feature type="domain" description="Transglutaminase-like" evidence="2">
    <location>
        <begin position="406"/>
        <end position="475"/>
    </location>
</feature>
<reference evidence="3" key="1">
    <citation type="journal article" date="2014" name="Int. J. Syst. Evol. Microbiol.">
        <title>Complete genome sequence of Corynebacterium casei LMG S-19264T (=DSM 44701T), isolated from a smear-ripened cheese.</title>
        <authorList>
            <consortium name="US DOE Joint Genome Institute (JGI-PGF)"/>
            <person name="Walter F."/>
            <person name="Albersmeier A."/>
            <person name="Kalinowski J."/>
            <person name="Ruckert C."/>
        </authorList>
    </citation>
    <scope>NUCLEOTIDE SEQUENCE</scope>
    <source>
        <strain evidence="3">CGMCC 1.7086</strain>
    </source>
</reference>
<dbReference type="RefSeq" id="WP_188698833.1">
    <property type="nucleotide sequence ID" value="NZ_BMLS01000008.1"/>
</dbReference>
<organism evidence="3 4">
    <name type="scientific">Bowmanella pacifica</name>
    <dbReference type="NCBI Taxonomy" id="502051"/>
    <lineage>
        <taxon>Bacteria</taxon>
        <taxon>Pseudomonadati</taxon>
        <taxon>Pseudomonadota</taxon>
        <taxon>Gammaproteobacteria</taxon>
        <taxon>Alteromonadales</taxon>
        <taxon>Alteromonadaceae</taxon>
        <taxon>Bowmanella</taxon>
    </lineage>
</organism>
<feature type="transmembrane region" description="Helical" evidence="1">
    <location>
        <begin position="34"/>
        <end position="51"/>
    </location>
</feature>
<dbReference type="Pfam" id="PF11992">
    <property type="entry name" value="TgpA_N"/>
    <property type="match status" value="1"/>
</dbReference>
<dbReference type="InterPro" id="IPR025403">
    <property type="entry name" value="TgpA-like_C"/>
</dbReference>
<keyword evidence="1" id="KW-0812">Transmembrane</keyword>
<dbReference type="PANTHER" id="PTHR42736:SF1">
    <property type="entry name" value="PROTEIN-GLUTAMINE GAMMA-GLUTAMYLTRANSFERASE"/>
    <property type="match status" value="1"/>
</dbReference>
<evidence type="ECO:0000256" key="1">
    <source>
        <dbReference type="SAM" id="Phobius"/>
    </source>
</evidence>
<accession>A0A917Z4R1</accession>
<evidence type="ECO:0000313" key="4">
    <source>
        <dbReference type="Proteomes" id="UP000606935"/>
    </source>
</evidence>
<keyword evidence="4" id="KW-1185">Reference proteome</keyword>
<dbReference type="InterPro" id="IPR002931">
    <property type="entry name" value="Transglutaminase-like"/>
</dbReference>
<feature type="transmembrane region" description="Helical" evidence="1">
    <location>
        <begin position="12"/>
        <end position="28"/>
    </location>
</feature>
<feature type="transmembrane region" description="Helical" evidence="1">
    <location>
        <begin position="58"/>
        <end position="77"/>
    </location>
</feature>
<dbReference type="Proteomes" id="UP000606935">
    <property type="component" value="Unassembled WGS sequence"/>
</dbReference>
<feature type="transmembrane region" description="Helical" evidence="1">
    <location>
        <begin position="553"/>
        <end position="573"/>
    </location>
</feature>
<sequence>MLRLNPSAANHAHLLLTLVLLFLSLSLYEPIQLWVLLLVVCAAVMRFSLYMNWQKHQLSVRTLNLMAVLCALVLAYFGWELGLLLGMLNLLVMASSLKMMLLATRRDYFQLIGVQFFLLGAALVFNQNIAFSLLYAGLCLLLLMSLAFHINPSASWLVLSKRVATLCAQALPIAVLMLLVFPKLGPLWQMPTGKGAHTGLTDKVSPGDIAQLARSADLAFRVTFEQEVPPPASRYWRALVMEEFDGNSWQIHPYRQKLMQRHWRTGSPFTPQVSGAAYQYQVIAEPTQQRWLFALDTAVSNEQHLWQNHDYTLQSKIPLQSALAYRVRSYYQSNLPPALEQLDSHLNLQLPERANPKTQKWAKQLWQANPSPQRYINAIAAHMRQQGFSYTLKPQPMPVDPIDTFLFEQKMGFCSHYASATAYLLRLNGIPARLVTGYLGGEMRGERYMSVYQYDAHAWVEWLSDDGWQRLDPTAWVAPLRAEYGLEQAVAHEQSFLADAPLSGLRGIAVFQALRGLLDDMDYFWSRWILGFDRQNQQDLLKVLLGDLSPVKLALFGLGTLATVVLLLALYHIRSWLLIKGDLPNWYYQKALAQLARQGIHRNKGQGPADFCTQVEAQVPPLSAQHFSALTRCYTNLCYRQLSSEQHKQQLRQMRDLLAKLKRSLGQGLLT</sequence>
<evidence type="ECO:0000313" key="3">
    <source>
        <dbReference type="EMBL" id="GGO74382.1"/>
    </source>
</evidence>
<gene>
    <name evidence="3" type="primary">tgpA</name>
    <name evidence="3" type="ORF">GCM10010982_37080</name>
</gene>
<reference evidence="3" key="2">
    <citation type="submission" date="2020-09" db="EMBL/GenBank/DDBJ databases">
        <authorList>
            <person name="Sun Q."/>
            <person name="Zhou Y."/>
        </authorList>
    </citation>
    <scope>NUCLEOTIDE SEQUENCE</scope>
    <source>
        <strain evidence="3">CGMCC 1.7086</strain>
    </source>
</reference>
<dbReference type="SUPFAM" id="SSF54001">
    <property type="entry name" value="Cysteine proteinases"/>
    <property type="match status" value="1"/>
</dbReference>
<dbReference type="PANTHER" id="PTHR42736">
    <property type="entry name" value="PROTEIN-GLUTAMINE GAMMA-GLUTAMYLTRANSFERASE"/>
    <property type="match status" value="1"/>
</dbReference>
<proteinExistence type="predicted"/>